<dbReference type="PANTHER" id="PTHR43747:SF1">
    <property type="entry name" value="SLR1998 PROTEIN"/>
    <property type="match status" value="1"/>
</dbReference>
<dbReference type="InterPro" id="IPR050816">
    <property type="entry name" value="Flavin-dep_Halogenase_NPB"/>
</dbReference>
<dbReference type="Proteomes" id="UP000315439">
    <property type="component" value="Unassembled WGS sequence"/>
</dbReference>
<dbReference type="SUPFAM" id="SSF51905">
    <property type="entry name" value="FAD/NAD(P)-binding domain"/>
    <property type="match status" value="1"/>
</dbReference>
<dbReference type="OrthoDB" id="103324at2"/>
<dbReference type="GO" id="GO:0071949">
    <property type="term" value="F:FAD binding"/>
    <property type="evidence" value="ECO:0007669"/>
    <property type="project" value="InterPro"/>
</dbReference>
<dbReference type="InterPro" id="IPR036188">
    <property type="entry name" value="FAD/NAD-bd_sf"/>
</dbReference>
<name>A0A545UEJ4_9GAMM</name>
<gene>
    <name evidence="2" type="ORF">FLL46_10780</name>
</gene>
<comment type="caution">
    <text evidence="2">The sequence shown here is derived from an EMBL/GenBank/DDBJ whole genome shotgun (WGS) entry which is preliminary data.</text>
</comment>
<dbReference type="Pfam" id="PF01494">
    <property type="entry name" value="FAD_binding_3"/>
    <property type="match status" value="1"/>
</dbReference>
<protein>
    <submittedName>
        <fullName evidence="2">NAD(P)/FAD-dependent oxidoreductase</fullName>
    </submittedName>
</protein>
<organism evidence="2 3">
    <name type="scientific">Aliikangiella coralliicola</name>
    <dbReference type="NCBI Taxonomy" id="2592383"/>
    <lineage>
        <taxon>Bacteria</taxon>
        <taxon>Pseudomonadati</taxon>
        <taxon>Pseudomonadota</taxon>
        <taxon>Gammaproteobacteria</taxon>
        <taxon>Oceanospirillales</taxon>
        <taxon>Pleioneaceae</taxon>
        <taxon>Aliikangiella</taxon>
    </lineage>
</organism>
<dbReference type="AlphaFoldDB" id="A0A545UEJ4"/>
<evidence type="ECO:0000259" key="1">
    <source>
        <dbReference type="Pfam" id="PF01494"/>
    </source>
</evidence>
<reference evidence="2 3" key="1">
    <citation type="submission" date="2019-07" db="EMBL/GenBank/DDBJ databases">
        <title>Draft genome for Aliikangiella sp. M105.</title>
        <authorList>
            <person name="Wang G."/>
        </authorList>
    </citation>
    <scope>NUCLEOTIDE SEQUENCE [LARGE SCALE GENOMIC DNA]</scope>
    <source>
        <strain evidence="2 3">M105</strain>
    </source>
</reference>
<sequence>MTQLKKETVDVLVIGAGPAGSLASALLKQNKINVLVLEKQKFPRFSIGESLLPQLMSFLEKADMREVVDEARYQFKDGAAFRKNGVYSEFNFNQKYSEGPGTTYQVKRADFDKRLADRAEELGVEIRYQHEVCSIEEKDDYSEVVVKDSQGEAYEVKAGFVLDASGFGRVLPRLLDLEYPSDLPQRQSIFCHIRDGISDGDYDRNKILISVHPQDNDVWYWLIPFSDGTCSLGVVGKPEFFAELSGEPRDKLLSAVAAEPDLAKLLQRAEIITEVQQIKGYSANVKSLFGNNFALLGNAGEFLDPVFSSGVTIAFKSAELATSLLIKEKRGETVCWQKDYSDSLLKGVNTFRAFVNAWYDGRLQDIIFYQDSSQQVRKMICAILAGYAWDENNPYVAQPERRLNVLAEICKS</sequence>
<keyword evidence="3" id="KW-1185">Reference proteome</keyword>
<evidence type="ECO:0000313" key="2">
    <source>
        <dbReference type="EMBL" id="TQV87855.1"/>
    </source>
</evidence>
<accession>A0A545UEJ4</accession>
<proteinExistence type="predicted"/>
<dbReference type="Gene3D" id="3.50.50.60">
    <property type="entry name" value="FAD/NAD(P)-binding domain"/>
    <property type="match status" value="1"/>
</dbReference>
<evidence type="ECO:0000313" key="3">
    <source>
        <dbReference type="Proteomes" id="UP000315439"/>
    </source>
</evidence>
<dbReference type="InterPro" id="IPR002938">
    <property type="entry name" value="FAD-bd"/>
</dbReference>
<dbReference type="RefSeq" id="WP_142893516.1">
    <property type="nucleotide sequence ID" value="NZ_ML660163.1"/>
</dbReference>
<feature type="domain" description="FAD-binding" evidence="1">
    <location>
        <begin position="9"/>
        <end position="168"/>
    </location>
</feature>
<dbReference type="EMBL" id="VIKS01000006">
    <property type="protein sequence ID" value="TQV87855.1"/>
    <property type="molecule type" value="Genomic_DNA"/>
</dbReference>
<dbReference type="PANTHER" id="PTHR43747">
    <property type="entry name" value="FAD-BINDING PROTEIN"/>
    <property type="match status" value="1"/>
</dbReference>